<name>A0A9Q6RZX4_9BURK</name>
<proteinExistence type="predicted"/>
<dbReference type="AlphaFoldDB" id="A0A9Q6RZX4"/>
<organism evidence="1 2">
    <name type="scientific">Paraburkholderia caribensis</name>
    <dbReference type="NCBI Taxonomy" id="75105"/>
    <lineage>
        <taxon>Bacteria</taxon>
        <taxon>Pseudomonadati</taxon>
        <taxon>Pseudomonadota</taxon>
        <taxon>Betaproteobacteria</taxon>
        <taxon>Burkholderiales</taxon>
        <taxon>Burkholderiaceae</taxon>
        <taxon>Paraburkholderia</taxon>
    </lineage>
</organism>
<dbReference type="Proteomes" id="UP000509548">
    <property type="component" value="Chromosome 1"/>
</dbReference>
<sequence>MWLEEQFWGHRLWDQQSPWLTFLEFLCVAASAHRGGHLFDFDRSQYPSEYTAFGRVHLRNILFNNEQQITRIADSCGDNASAWDRWLTWIDANARGLDAGQRSFRYLRERFESFHDFATLIKALRSCVVEGNSNKRWSSRFIFPFGPAAIFEDLSIKDETLSRDYVNFGRSGELLYHMVARSHLRAELREIFPSRVLDDGNKWNQLIERLQPPTPENGARRGVATFLPYDSHPVFDLIAEDWLRLLQLRLPGFDVIPYLVNAGAFGLLLYQLHTSAHIVGGEAKPSIICEVVAPRKGLVRELSTESFEDNSLLSVEALDKLISRAEAHAGWNIDGSATDRLSSRRNVLEALFRWSDENQVNDPDDLLRQFRQEAKERHRRHFGQVHRSFGRGIGLVSKRGTNRFRYAPSDHFLKCLIFANVKKRIEFSELLAHLYDRYGLVFGEREAERAKSMHSIDKKPFQQNALRLEHRLGSLGLLKRLSDACAYVENPYAG</sequence>
<evidence type="ECO:0000313" key="2">
    <source>
        <dbReference type="Proteomes" id="UP000509548"/>
    </source>
</evidence>
<reference evidence="1 2" key="1">
    <citation type="journal article" date="2014" name="Genome Announc.">
        <title>Draft Genome Sequence of the Haloacid-Degrading Burkholderia caribensis Strain MBA4.</title>
        <authorList>
            <person name="Pan Y."/>
            <person name="Kong K.F."/>
            <person name="Tsang J.S."/>
        </authorList>
    </citation>
    <scope>NUCLEOTIDE SEQUENCE [LARGE SCALE GENOMIC DNA]</scope>
    <source>
        <strain evidence="1 2">852011</strain>
    </source>
</reference>
<accession>A0A9Q6RZX4</accession>
<protein>
    <submittedName>
        <fullName evidence="1">Uncharacterized protein</fullName>
    </submittedName>
</protein>
<dbReference type="EMBL" id="CP015958">
    <property type="protein sequence ID" value="QLB62260.1"/>
    <property type="molecule type" value="Genomic_DNA"/>
</dbReference>
<evidence type="ECO:0000313" key="1">
    <source>
        <dbReference type="EMBL" id="QLB62260.1"/>
    </source>
</evidence>
<gene>
    <name evidence="1" type="ORF">A9O66_07625</name>
</gene>